<reference evidence="7 8" key="1">
    <citation type="submission" date="2016-01" db="EMBL/GenBank/DDBJ databases">
        <title>Highly variable Streptococcus oralis are common among viridans streptococci isolated from primates.</title>
        <authorList>
            <person name="Denapaite D."/>
            <person name="Rieger M."/>
            <person name="Koendgen S."/>
            <person name="Brueckner R."/>
            <person name="Ochigava I."/>
            <person name="Kappeler P."/>
            <person name="Maetz-Rensing K."/>
            <person name="Leendertz F."/>
            <person name="Hakenbeck R."/>
        </authorList>
    </citation>
    <scope>NUCLEOTIDE SEQUENCE [LARGE SCALE GENOMIC DNA]</scope>
    <source>
        <strain evidence="7 8">DD17</strain>
    </source>
</reference>
<accession>A0A139RP19</accession>
<protein>
    <recommendedName>
        <fullName evidence="6">Gram-positive cocci surface proteins LPxTG domain-containing protein</fullName>
    </recommendedName>
</protein>
<evidence type="ECO:0000256" key="2">
    <source>
        <dbReference type="ARBA" id="ARBA00022525"/>
    </source>
</evidence>
<dbReference type="EMBL" id="LQZE01000070">
    <property type="protein sequence ID" value="KXU16425.1"/>
    <property type="molecule type" value="Genomic_DNA"/>
</dbReference>
<evidence type="ECO:0000256" key="1">
    <source>
        <dbReference type="ARBA" id="ARBA00022512"/>
    </source>
</evidence>
<dbReference type="AlphaFoldDB" id="A0A139RP19"/>
<keyword evidence="5" id="KW-0812">Transmembrane</keyword>
<feature type="transmembrane region" description="Helical" evidence="5">
    <location>
        <begin position="43"/>
        <end position="60"/>
    </location>
</feature>
<organism evidence="7 8">
    <name type="scientific">Streptococcus oralis</name>
    <dbReference type="NCBI Taxonomy" id="1303"/>
    <lineage>
        <taxon>Bacteria</taxon>
        <taxon>Bacillati</taxon>
        <taxon>Bacillota</taxon>
        <taxon>Bacilli</taxon>
        <taxon>Lactobacillales</taxon>
        <taxon>Streptococcaceae</taxon>
        <taxon>Streptococcus</taxon>
    </lineage>
</organism>
<dbReference type="NCBIfam" id="TIGR01167">
    <property type="entry name" value="LPXTG_anchor"/>
    <property type="match status" value="1"/>
</dbReference>
<keyword evidence="3" id="KW-0732">Signal</keyword>
<evidence type="ECO:0000256" key="5">
    <source>
        <dbReference type="SAM" id="Phobius"/>
    </source>
</evidence>
<dbReference type="Proteomes" id="UP000072989">
    <property type="component" value="Unassembled WGS sequence"/>
</dbReference>
<proteinExistence type="predicted"/>
<keyword evidence="4" id="KW-0572">Peptidoglycan-anchor</keyword>
<evidence type="ECO:0000313" key="8">
    <source>
        <dbReference type="Proteomes" id="UP000072989"/>
    </source>
</evidence>
<feature type="domain" description="Gram-positive cocci surface proteins LPxTG" evidence="6">
    <location>
        <begin position="31"/>
        <end position="64"/>
    </location>
</feature>
<keyword evidence="5" id="KW-1133">Transmembrane helix</keyword>
<gene>
    <name evidence="7" type="ORF">SORDD17_00366</name>
</gene>
<evidence type="ECO:0000256" key="3">
    <source>
        <dbReference type="ARBA" id="ARBA00022729"/>
    </source>
</evidence>
<keyword evidence="5" id="KW-0472">Membrane</keyword>
<sequence length="65" mass="7046">MSEERDKNLDIVTPKGDADASLIGLSESFIKELPKTSDSKDETLMILGLGGILLSLGLTIQKKRD</sequence>
<dbReference type="Pfam" id="PF00746">
    <property type="entry name" value="Gram_pos_anchor"/>
    <property type="match status" value="1"/>
</dbReference>
<keyword evidence="1" id="KW-0134">Cell wall</keyword>
<comment type="caution">
    <text evidence="7">The sequence shown here is derived from an EMBL/GenBank/DDBJ whole genome shotgun (WGS) entry which is preliminary data.</text>
</comment>
<dbReference type="InterPro" id="IPR019931">
    <property type="entry name" value="LPXTG_anchor"/>
</dbReference>
<evidence type="ECO:0000256" key="4">
    <source>
        <dbReference type="ARBA" id="ARBA00023088"/>
    </source>
</evidence>
<dbReference type="PATRIC" id="fig|1303.87.peg.444"/>
<keyword evidence="2" id="KW-0964">Secreted</keyword>
<evidence type="ECO:0000313" key="7">
    <source>
        <dbReference type="EMBL" id="KXU16425.1"/>
    </source>
</evidence>
<name>A0A139RP19_STROR</name>
<evidence type="ECO:0000259" key="6">
    <source>
        <dbReference type="Pfam" id="PF00746"/>
    </source>
</evidence>